<keyword evidence="5 7" id="KW-1133">Transmembrane helix</keyword>
<evidence type="ECO:0000256" key="1">
    <source>
        <dbReference type="ARBA" id="ARBA00004651"/>
    </source>
</evidence>
<evidence type="ECO:0000313" key="10">
    <source>
        <dbReference type="Proteomes" id="UP000886780"/>
    </source>
</evidence>
<dbReference type="GO" id="GO:0042918">
    <property type="term" value="P:alkanesulfonate transmembrane transport"/>
    <property type="evidence" value="ECO:0007669"/>
    <property type="project" value="UniProtKB-ARBA"/>
</dbReference>
<evidence type="ECO:0000256" key="7">
    <source>
        <dbReference type="RuleBase" id="RU363032"/>
    </source>
</evidence>
<dbReference type="InterPro" id="IPR000515">
    <property type="entry name" value="MetI-like"/>
</dbReference>
<comment type="subcellular location">
    <subcellularLocation>
        <location evidence="1 7">Cell membrane</location>
        <topology evidence="1 7">Multi-pass membrane protein</topology>
    </subcellularLocation>
</comment>
<protein>
    <submittedName>
        <fullName evidence="9">ABC transporter permease</fullName>
    </submittedName>
</protein>
<reference evidence="9" key="2">
    <citation type="submission" date="2021-04" db="EMBL/GenBank/DDBJ databases">
        <authorList>
            <person name="Gilroy R."/>
        </authorList>
    </citation>
    <scope>NUCLEOTIDE SEQUENCE</scope>
    <source>
        <strain evidence="9">ChiGjej4B4-12881</strain>
    </source>
</reference>
<dbReference type="EMBL" id="DXEU01000117">
    <property type="protein sequence ID" value="HIX52497.1"/>
    <property type="molecule type" value="Genomic_DNA"/>
</dbReference>
<feature type="transmembrane region" description="Helical" evidence="7">
    <location>
        <begin position="14"/>
        <end position="34"/>
    </location>
</feature>
<keyword evidence="3" id="KW-1003">Cell membrane</keyword>
<dbReference type="GO" id="GO:0005886">
    <property type="term" value="C:plasma membrane"/>
    <property type="evidence" value="ECO:0007669"/>
    <property type="project" value="UniProtKB-SubCell"/>
</dbReference>
<feature type="transmembrane region" description="Helical" evidence="7">
    <location>
        <begin position="110"/>
        <end position="129"/>
    </location>
</feature>
<keyword evidence="2 7" id="KW-0813">Transport</keyword>
<evidence type="ECO:0000256" key="5">
    <source>
        <dbReference type="ARBA" id="ARBA00022989"/>
    </source>
</evidence>
<dbReference type="PANTHER" id="PTHR30151:SF0">
    <property type="entry name" value="ABC TRANSPORTER PERMEASE PROTEIN MJ0413-RELATED"/>
    <property type="match status" value="1"/>
</dbReference>
<proteinExistence type="inferred from homology"/>
<dbReference type="PANTHER" id="PTHR30151">
    <property type="entry name" value="ALKANE SULFONATE ABC TRANSPORTER-RELATED, MEMBRANE SUBUNIT"/>
    <property type="match status" value="1"/>
</dbReference>
<keyword evidence="4 7" id="KW-0812">Transmembrane</keyword>
<feature type="domain" description="ABC transmembrane type-1" evidence="8">
    <location>
        <begin position="69"/>
        <end position="249"/>
    </location>
</feature>
<organism evidence="9 10">
    <name type="scientific">Candidatus Lachnoclostridium stercoripullorum</name>
    <dbReference type="NCBI Taxonomy" id="2838635"/>
    <lineage>
        <taxon>Bacteria</taxon>
        <taxon>Bacillati</taxon>
        <taxon>Bacillota</taxon>
        <taxon>Clostridia</taxon>
        <taxon>Lachnospirales</taxon>
        <taxon>Lachnospiraceae</taxon>
    </lineage>
</organism>
<feature type="transmembrane region" description="Helical" evidence="7">
    <location>
        <begin position="76"/>
        <end position="98"/>
    </location>
</feature>
<name>A0A9D1W559_9FIRM</name>
<sequence length="262" mass="28966">MDRMSSKQKMIRNVLYWGLPVLAILVIVVGWIAFSASHPDLMPAPWDVWERFIRTFTRPIAKTTLIGHAWASLRRVLIALLISWAFGIAFGILIGWSRWARAFFGSIFEVIRPIPPIAWIPIVIMWFGLGEFPKVLLVFIGTFVPLVINTSAGIEMVDRINIHVGRIFGGNNKQILKEIVIPTALPSIFAGIRTSVSSGWTTVLAAEMMGAQQGLGSLVTRGWQGSDLSLVLVSVITIAVIGAILAVILQKLEKVVCPWNNK</sequence>
<dbReference type="FunFam" id="1.10.3720.10:FF:000003">
    <property type="entry name" value="Aliphatic sulfonate ABC transporter permease"/>
    <property type="match status" value="1"/>
</dbReference>
<dbReference type="CDD" id="cd06261">
    <property type="entry name" value="TM_PBP2"/>
    <property type="match status" value="1"/>
</dbReference>
<dbReference type="Proteomes" id="UP000886780">
    <property type="component" value="Unassembled WGS sequence"/>
</dbReference>
<dbReference type="Gene3D" id="1.10.3720.10">
    <property type="entry name" value="MetI-like"/>
    <property type="match status" value="1"/>
</dbReference>
<evidence type="ECO:0000256" key="3">
    <source>
        <dbReference type="ARBA" id="ARBA00022475"/>
    </source>
</evidence>
<evidence type="ECO:0000256" key="6">
    <source>
        <dbReference type="ARBA" id="ARBA00023136"/>
    </source>
</evidence>
<evidence type="ECO:0000256" key="2">
    <source>
        <dbReference type="ARBA" id="ARBA00022448"/>
    </source>
</evidence>
<dbReference type="Pfam" id="PF00528">
    <property type="entry name" value="BPD_transp_1"/>
    <property type="match status" value="1"/>
</dbReference>
<gene>
    <name evidence="9" type="ORF">IAA28_06810</name>
</gene>
<evidence type="ECO:0000259" key="8">
    <source>
        <dbReference type="PROSITE" id="PS50928"/>
    </source>
</evidence>
<evidence type="ECO:0000313" key="9">
    <source>
        <dbReference type="EMBL" id="HIX52497.1"/>
    </source>
</evidence>
<dbReference type="SUPFAM" id="SSF161098">
    <property type="entry name" value="MetI-like"/>
    <property type="match status" value="1"/>
</dbReference>
<dbReference type="AlphaFoldDB" id="A0A9D1W559"/>
<comment type="similarity">
    <text evidence="7">Belongs to the binding-protein-dependent transport system permease family.</text>
</comment>
<keyword evidence="6 7" id="KW-0472">Membrane</keyword>
<feature type="transmembrane region" description="Helical" evidence="7">
    <location>
        <begin position="135"/>
        <end position="154"/>
    </location>
</feature>
<accession>A0A9D1W559</accession>
<dbReference type="PROSITE" id="PS50928">
    <property type="entry name" value="ABC_TM1"/>
    <property type="match status" value="1"/>
</dbReference>
<evidence type="ECO:0000256" key="4">
    <source>
        <dbReference type="ARBA" id="ARBA00022692"/>
    </source>
</evidence>
<dbReference type="InterPro" id="IPR035906">
    <property type="entry name" value="MetI-like_sf"/>
</dbReference>
<feature type="transmembrane region" description="Helical" evidence="7">
    <location>
        <begin position="228"/>
        <end position="249"/>
    </location>
</feature>
<comment type="caution">
    <text evidence="9">The sequence shown here is derived from an EMBL/GenBank/DDBJ whole genome shotgun (WGS) entry which is preliminary data.</text>
</comment>
<reference evidence="9" key="1">
    <citation type="journal article" date="2021" name="PeerJ">
        <title>Extensive microbial diversity within the chicken gut microbiome revealed by metagenomics and culture.</title>
        <authorList>
            <person name="Gilroy R."/>
            <person name="Ravi A."/>
            <person name="Getino M."/>
            <person name="Pursley I."/>
            <person name="Horton D.L."/>
            <person name="Alikhan N.F."/>
            <person name="Baker D."/>
            <person name="Gharbi K."/>
            <person name="Hall N."/>
            <person name="Watson M."/>
            <person name="Adriaenssens E.M."/>
            <person name="Foster-Nyarko E."/>
            <person name="Jarju S."/>
            <person name="Secka A."/>
            <person name="Antonio M."/>
            <person name="Oren A."/>
            <person name="Chaudhuri R.R."/>
            <person name="La Ragione R."/>
            <person name="Hildebrand F."/>
            <person name="Pallen M.J."/>
        </authorList>
    </citation>
    <scope>NUCLEOTIDE SEQUENCE</scope>
    <source>
        <strain evidence="9">ChiGjej4B4-12881</strain>
    </source>
</reference>